<evidence type="ECO:0000256" key="3">
    <source>
        <dbReference type="ARBA" id="ARBA00022692"/>
    </source>
</evidence>
<keyword evidence="4" id="KW-0732">Signal</keyword>
<dbReference type="RefSeq" id="XP_067077202.1">
    <property type="nucleotide sequence ID" value="XM_067221101.1"/>
</dbReference>
<dbReference type="Proteomes" id="UP000195570">
    <property type="component" value="Unassembled WGS sequence"/>
</dbReference>
<organism evidence="10 11">
    <name type="scientific">Trypanosoma equiperdum</name>
    <dbReference type="NCBI Taxonomy" id="5694"/>
    <lineage>
        <taxon>Eukaryota</taxon>
        <taxon>Discoba</taxon>
        <taxon>Euglenozoa</taxon>
        <taxon>Kinetoplastea</taxon>
        <taxon>Metakinetoplastina</taxon>
        <taxon>Trypanosomatida</taxon>
        <taxon>Trypanosomatidae</taxon>
        <taxon>Trypanosoma</taxon>
    </lineage>
</organism>
<name>A0A1G4I1T0_TRYEQ</name>
<dbReference type="EMBL" id="CZPT02000353">
    <property type="protein sequence ID" value="SCU65635.1"/>
    <property type="molecule type" value="Genomic_DNA"/>
</dbReference>
<evidence type="ECO:0000256" key="7">
    <source>
        <dbReference type="RuleBase" id="RU003827"/>
    </source>
</evidence>
<dbReference type="GeneID" id="92378767"/>
<dbReference type="SMART" id="SM01190">
    <property type="entry name" value="EMP24_GP25L"/>
    <property type="match status" value="1"/>
</dbReference>
<feature type="domain" description="GOLD" evidence="9">
    <location>
        <begin position="40"/>
        <end position="153"/>
    </location>
</feature>
<evidence type="ECO:0000256" key="4">
    <source>
        <dbReference type="ARBA" id="ARBA00022729"/>
    </source>
</evidence>
<evidence type="ECO:0000256" key="2">
    <source>
        <dbReference type="ARBA" id="ARBA00007104"/>
    </source>
</evidence>
<comment type="similarity">
    <text evidence="2 7">Belongs to the EMP24/GP25L family.</text>
</comment>
<comment type="caution">
    <text evidence="10">The sequence shown here is derived from an EMBL/GenBank/DDBJ whole genome shotgun (WGS) entry which is preliminary data.</text>
</comment>
<dbReference type="PROSITE" id="PS50866">
    <property type="entry name" value="GOLD"/>
    <property type="match status" value="1"/>
</dbReference>
<dbReference type="VEuPathDB" id="TriTrypDB:TEOVI_000482700"/>
<evidence type="ECO:0000259" key="9">
    <source>
        <dbReference type="PROSITE" id="PS50866"/>
    </source>
</evidence>
<feature type="transmembrane region" description="Helical" evidence="8">
    <location>
        <begin position="182"/>
        <end position="206"/>
    </location>
</feature>
<evidence type="ECO:0000256" key="1">
    <source>
        <dbReference type="ARBA" id="ARBA00004479"/>
    </source>
</evidence>
<evidence type="ECO:0000313" key="11">
    <source>
        <dbReference type="Proteomes" id="UP000195570"/>
    </source>
</evidence>
<reference evidence="10" key="1">
    <citation type="submission" date="2016-09" db="EMBL/GenBank/DDBJ databases">
        <authorList>
            <person name="Hebert L."/>
            <person name="Moumen B."/>
        </authorList>
    </citation>
    <scope>NUCLEOTIDE SEQUENCE [LARGE SCALE GENOMIC DNA]</scope>
    <source>
        <strain evidence="10">OVI</strain>
    </source>
</reference>
<sequence length="219" mass="24596">MERIASGHRMSMLLLGVGLLCLYGSLLVNGFAFDLPANQKRCFSEEVPSGTELRISYAALPGYAQFVDAYVVGPAGKMYMTTVGQDRGSMVEYITKGGEFTLCLLSRVATGVKQSEGMARSVSVDFRLGSGKNDYANLTGKEKLRPIEVELRVLEDAVRSLHTECLYYREKEAEMRNANESVIAKVAFCAAAIITFFIIFSLWEMWHLKRYFRKKRLID</sequence>
<gene>
    <name evidence="10" type="ORF">TEOVI_000482700</name>
</gene>
<evidence type="ECO:0000256" key="8">
    <source>
        <dbReference type="SAM" id="Phobius"/>
    </source>
</evidence>
<accession>A0A1G4I1T0</accession>
<evidence type="ECO:0000313" key="10">
    <source>
        <dbReference type="EMBL" id="SCU65635.1"/>
    </source>
</evidence>
<comment type="subcellular location">
    <subcellularLocation>
        <location evidence="1 7">Membrane</location>
        <topology evidence="1 7">Single-pass type I membrane protein</topology>
    </subcellularLocation>
</comment>
<dbReference type="AlphaFoldDB" id="A0A1G4I1T0"/>
<dbReference type="GO" id="GO:0016020">
    <property type="term" value="C:membrane"/>
    <property type="evidence" value="ECO:0007669"/>
    <property type="project" value="UniProtKB-SubCell"/>
</dbReference>
<dbReference type="Pfam" id="PF01105">
    <property type="entry name" value="EMP24_GP25L"/>
    <property type="match status" value="1"/>
</dbReference>
<keyword evidence="3 7" id="KW-0812">Transmembrane</keyword>
<keyword evidence="6 8" id="KW-0472">Membrane</keyword>
<dbReference type="InterPro" id="IPR015720">
    <property type="entry name" value="Emp24-like"/>
</dbReference>
<dbReference type="InterPro" id="IPR009038">
    <property type="entry name" value="GOLD_dom"/>
</dbReference>
<evidence type="ECO:0000256" key="6">
    <source>
        <dbReference type="ARBA" id="ARBA00023136"/>
    </source>
</evidence>
<keyword evidence="5 8" id="KW-1133">Transmembrane helix</keyword>
<dbReference type="PANTHER" id="PTHR22811">
    <property type="entry name" value="TRANSMEMBRANE EMP24 DOMAIN-CONTAINING PROTEIN"/>
    <property type="match status" value="1"/>
</dbReference>
<proteinExistence type="inferred from homology"/>
<protein>
    <submittedName>
        <fullName evidence="10">Cytosolic coat protein, putative</fullName>
    </submittedName>
</protein>
<keyword evidence="11" id="KW-1185">Reference proteome</keyword>
<evidence type="ECO:0000256" key="5">
    <source>
        <dbReference type="ARBA" id="ARBA00022989"/>
    </source>
</evidence>